<dbReference type="InterPro" id="IPR025700">
    <property type="entry name" value="Lys/Orn_oxygenase"/>
</dbReference>
<evidence type="ECO:0000256" key="7">
    <source>
        <dbReference type="ARBA" id="ARBA00023002"/>
    </source>
</evidence>
<comment type="cofactor">
    <cofactor evidence="1">
        <name>FAD</name>
        <dbReference type="ChEBI" id="CHEBI:57692"/>
    </cofactor>
</comment>
<dbReference type="EMBL" id="JAYDYW010000005">
    <property type="protein sequence ID" value="MEE1673517.1"/>
    <property type="molecule type" value="Genomic_DNA"/>
</dbReference>
<comment type="caution">
    <text evidence="8">The sequence shown here is derived from an EMBL/GenBank/DDBJ whole genome shotgun (WGS) entry which is preliminary data.</text>
</comment>
<keyword evidence="9" id="KW-1185">Reference proteome</keyword>
<protein>
    <submittedName>
        <fullName evidence="8">SidA/IucD/PvdA family monooxygenase</fullName>
    </submittedName>
</protein>
<dbReference type="PANTHER" id="PTHR42802:SF1">
    <property type="entry name" value="L-ORNITHINE N(5)-MONOOXYGENASE"/>
    <property type="match status" value="1"/>
</dbReference>
<dbReference type="Pfam" id="PF13434">
    <property type="entry name" value="Lys_Orn_oxgnase"/>
    <property type="match status" value="1"/>
</dbReference>
<keyword evidence="6" id="KW-0521">NADP</keyword>
<dbReference type="PANTHER" id="PTHR42802">
    <property type="entry name" value="MONOOXYGENASE"/>
    <property type="match status" value="1"/>
</dbReference>
<name>A0ABU7G2P1_9ALTE</name>
<dbReference type="Proteomes" id="UP001310248">
    <property type="component" value="Unassembled WGS sequence"/>
</dbReference>
<evidence type="ECO:0000256" key="6">
    <source>
        <dbReference type="ARBA" id="ARBA00022857"/>
    </source>
</evidence>
<gene>
    <name evidence="8" type="ORF">SNR37_002941</name>
</gene>
<keyword evidence="7" id="KW-0560">Oxidoreductase</keyword>
<evidence type="ECO:0000256" key="3">
    <source>
        <dbReference type="ARBA" id="ARBA00007588"/>
    </source>
</evidence>
<evidence type="ECO:0000256" key="4">
    <source>
        <dbReference type="ARBA" id="ARBA00022630"/>
    </source>
</evidence>
<comment type="similarity">
    <text evidence="3">Belongs to the lysine N(6)-hydroxylase/L-ornithine N(5)-oxygenase family.</text>
</comment>
<keyword evidence="5" id="KW-0274">FAD</keyword>
<evidence type="ECO:0000256" key="2">
    <source>
        <dbReference type="ARBA" id="ARBA00004924"/>
    </source>
</evidence>
<dbReference type="RefSeq" id="WP_329774805.1">
    <property type="nucleotide sequence ID" value="NZ_JAYDYW010000005.1"/>
</dbReference>
<reference evidence="9" key="1">
    <citation type="submission" date="2023-07" db="EMBL/GenBank/DDBJ databases">
        <title>Draft genome sequence of Agarivorans aestuarii strain ZMCS4, a CAZymes producing bacteria isolated from the marine brown algae Clodostephus spongiosus.</title>
        <authorList>
            <person name="Lorente B."/>
            <person name="Cabral C."/>
            <person name="Frias J."/>
            <person name="Faria J."/>
            <person name="Toubarro D."/>
        </authorList>
    </citation>
    <scope>NUCLEOTIDE SEQUENCE [LARGE SCALE GENOMIC DNA]</scope>
    <source>
        <strain evidence="9">ZMCS4</strain>
    </source>
</reference>
<evidence type="ECO:0000313" key="9">
    <source>
        <dbReference type="Proteomes" id="UP001310248"/>
    </source>
</evidence>
<dbReference type="Gene3D" id="3.50.50.60">
    <property type="entry name" value="FAD/NAD(P)-binding domain"/>
    <property type="match status" value="1"/>
</dbReference>
<reference evidence="8 9" key="2">
    <citation type="submission" date="2023-12" db="EMBL/GenBank/DDBJ databases">
        <authorList>
            <consortium name="Cladostephus spongiosus"/>
            <person name="Lorente B."/>
            <person name="Cabral C."/>
            <person name="Frias J."/>
            <person name="Faria J."/>
            <person name="Toubarro D."/>
        </authorList>
    </citation>
    <scope>NUCLEOTIDE SEQUENCE [LARGE SCALE GENOMIC DNA]</scope>
    <source>
        <strain evidence="8 9">ZMCS4</strain>
    </source>
</reference>
<keyword evidence="8" id="KW-0503">Monooxygenase</keyword>
<accession>A0ABU7G2P1</accession>
<evidence type="ECO:0000256" key="1">
    <source>
        <dbReference type="ARBA" id="ARBA00001974"/>
    </source>
</evidence>
<evidence type="ECO:0000256" key="5">
    <source>
        <dbReference type="ARBA" id="ARBA00022827"/>
    </source>
</evidence>
<proteinExistence type="inferred from homology"/>
<keyword evidence="4" id="KW-0285">Flavoprotein</keyword>
<dbReference type="InterPro" id="IPR036188">
    <property type="entry name" value="FAD/NAD-bd_sf"/>
</dbReference>
<dbReference type="SUPFAM" id="SSF51905">
    <property type="entry name" value="FAD/NAD(P)-binding domain"/>
    <property type="match status" value="2"/>
</dbReference>
<sequence length="438" mass="48789">MNTQKVDLLGVGIGPFNLSIAALASTKPALSSLFLERKKEFAWHPGLLLNDAKMQTSYLKDLVTGIDPTNPYSFLNYLVEQHKLYPFIASGQSVISRLEFSHYLSWAAHSLSNTRFDQNVQAIDYDGDSFHIETDNQAYQSKHLVMGTGMQPQVPTFCEPHIGNSCFHASELALRKPNLSGKRVAIIGGGQTGADVFQHLFDQTFGEVKEINWISRRSNIEALDESCFTDQYFMPDYVEGFYQLGQQTKNSEVSRQKLTSDGITNDCLQGIYQRLYHDRFVLNNPNWWSIQPNRTLMSMAHSELGYKLHLEHGLTHDNTQIHADVVILCTGYSRALPACLNELAKQIPLNPQGLPELCPDFSVNWSGASSNRIYMVNAGIHSHGIAEPQLSLATWRAAKILNHASGQNLYDIEPAAAVVDWGLSALEQTEQSLAALGS</sequence>
<organism evidence="8 9">
    <name type="scientific">Agarivorans aestuarii</name>
    <dbReference type="NCBI Taxonomy" id="1563703"/>
    <lineage>
        <taxon>Bacteria</taxon>
        <taxon>Pseudomonadati</taxon>
        <taxon>Pseudomonadota</taxon>
        <taxon>Gammaproteobacteria</taxon>
        <taxon>Alteromonadales</taxon>
        <taxon>Alteromonadaceae</taxon>
        <taxon>Agarivorans</taxon>
    </lineage>
</organism>
<dbReference type="GO" id="GO:0004497">
    <property type="term" value="F:monooxygenase activity"/>
    <property type="evidence" value="ECO:0007669"/>
    <property type="project" value="UniProtKB-KW"/>
</dbReference>
<comment type="pathway">
    <text evidence="2">Siderophore biosynthesis.</text>
</comment>
<evidence type="ECO:0000313" key="8">
    <source>
        <dbReference type="EMBL" id="MEE1673517.1"/>
    </source>
</evidence>